<evidence type="ECO:0000259" key="2">
    <source>
        <dbReference type="Pfam" id="PF18257"/>
    </source>
</evidence>
<proteinExistence type="predicted"/>
<dbReference type="AlphaFoldDB" id="A0A5M9QP24"/>
<dbReference type="EMBL" id="VXKE01000007">
    <property type="protein sequence ID" value="KAA8710454.1"/>
    <property type="molecule type" value="Genomic_DNA"/>
</dbReference>
<dbReference type="RefSeq" id="WP_150336961.1">
    <property type="nucleotide sequence ID" value="NZ_JAERIX010000049.1"/>
</dbReference>
<dbReference type="PANTHER" id="PTHR35272">
    <property type="entry name" value="THIOL:DISULFIDE INTERCHANGE PROTEIN DSBC-RELATED"/>
    <property type="match status" value="1"/>
</dbReference>
<evidence type="ECO:0000313" key="3">
    <source>
        <dbReference type="EMBL" id="KAA8710454.1"/>
    </source>
</evidence>
<name>A0A5M9QP24_9HELI</name>
<dbReference type="Proteomes" id="UP000323707">
    <property type="component" value="Unassembled WGS sequence"/>
</dbReference>
<feature type="chain" id="PRO_5024414357" description="Disulfide isomerase DsbG N-terminal domain-containing protein" evidence="1">
    <location>
        <begin position="30"/>
        <end position="258"/>
    </location>
</feature>
<keyword evidence="1" id="KW-0732">Signal</keyword>
<feature type="domain" description="Disulfide isomerase DsbG N-terminal" evidence="2">
    <location>
        <begin position="35"/>
        <end position="121"/>
    </location>
</feature>
<dbReference type="Pfam" id="PF18257">
    <property type="entry name" value="DsbG_N"/>
    <property type="match status" value="1"/>
</dbReference>
<dbReference type="PANTHER" id="PTHR35272:SF3">
    <property type="entry name" value="THIOL:DISULFIDE INTERCHANGE PROTEIN DSBC"/>
    <property type="match status" value="1"/>
</dbReference>
<dbReference type="Gene3D" id="3.40.30.10">
    <property type="entry name" value="Glutaredoxin"/>
    <property type="match status" value="1"/>
</dbReference>
<organism evidence="3 4">
    <name type="scientific">Helicobacter canis</name>
    <dbReference type="NCBI Taxonomy" id="29419"/>
    <lineage>
        <taxon>Bacteria</taxon>
        <taxon>Pseudomonadati</taxon>
        <taxon>Campylobacterota</taxon>
        <taxon>Epsilonproteobacteria</taxon>
        <taxon>Campylobacterales</taxon>
        <taxon>Helicobacteraceae</taxon>
        <taxon>Helicobacter</taxon>
    </lineage>
</organism>
<protein>
    <recommendedName>
        <fullName evidence="2">Disulfide isomerase DsbG N-terminal domain-containing protein</fullName>
    </recommendedName>
</protein>
<dbReference type="InterPro" id="IPR051470">
    <property type="entry name" value="Thiol:disulfide_interchange"/>
</dbReference>
<dbReference type="InterPro" id="IPR036249">
    <property type="entry name" value="Thioredoxin-like_sf"/>
</dbReference>
<dbReference type="SUPFAM" id="SSF52833">
    <property type="entry name" value="Thioredoxin-like"/>
    <property type="match status" value="1"/>
</dbReference>
<sequence length="258" mass="28268">MIQHIRSLHGRILHLLACSALCLGSYANALDSKQLESTLKAQRLSAKVALTQDSSLQGFSFVVVEQGGFWIPLLANDSGRVVLGISPNLIFTTDEKFEAKLAALLQKVSANNKQVADKGVLKVFKQHTNSTITIANEAAKYKTYIVLDPNCPYCRDEVEKLEEYAKDSTLEIMVVGIIQQSSINKAAAFAKLIQNAKTKNEQIAVLKRVFDKSFDPSSVRFAKETEQGDISATLVATGLELQKAGLQGVPYIIKEPIK</sequence>
<gene>
    <name evidence="3" type="ORF">F4V45_02785</name>
</gene>
<evidence type="ECO:0000256" key="1">
    <source>
        <dbReference type="SAM" id="SignalP"/>
    </source>
</evidence>
<comment type="caution">
    <text evidence="3">The sequence shown here is derived from an EMBL/GenBank/DDBJ whole genome shotgun (WGS) entry which is preliminary data.</text>
</comment>
<feature type="signal peptide" evidence="1">
    <location>
        <begin position="1"/>
        <end position="29"/>
    </location>
</feature>
<dbReference type="InterPro" id="IPR041556">
    <property type="entry name" value="DsbG_N"/>
</dbReference>
<evidence type="ECO:0000313" key="4">
    <source>
        <dbReference type="Proteomes" id="UP000323707"/>
    </source>
</evidence>
<accession>A0A5M9QP24</accession>
<reference evidence="3 4" key="1">
    <citation type="submission" date="2019-09" db="EMBL/GenBank/DDBJ databases">
        <title>Draft genome sequence of various Type strains from the CCUG.</title>
        <authorList>
            <person name="Pineiro-Iglesias B."/>
            <person name="Tunovic T."/>
            <person name="Unosson C."/>
            <person name="Inganas E."/>
            <person name="Ohlen M."/>
            <person name="Cardew S."/>
            <person name="Jensie-Markopoulos S."/>
            <person name="Salva-Serra F."/>
            <person name="Jaen-Luchoro D."/>
            <person name="Karlsson R."/>
            <person name="Svensson-Stadler L."/>
            <person name="Chun J."/>
            <person name="Moore E."/>
        </authorList>
    </citation>
    <scope>NUCLEOTIDE SEQUENCE [LARGE SCALE GENOMIC DNA]</scope>
    <source>
        <strain evidence="3 4">CCUG 32756T</strain>
    </source>
</reference>
<dbReference type="Gene3D" id="3.10.450.520">
    <property type="match status" value="1"/>
</dbReference>